<evidence type="ECO:0000256" key="1">
    <source>
        <dbReference type="ARBA" id="ARBA00008345"/>
    </source>
</evidence>
<dbReference type="RefSeq" id="WP_345490602.1">
    <property type="nucleotide sequence ID" value="NZ_BAABHY010000001.1"/>
</dbReference>
<evidence type="ECO:0000313" key="8">
    <source>
        <dbReference type="Proteomes" id="UP001500171"/>
    </source>
</evidence>
<keyword evidence="8" id="KW-1185">Reference proteome</keyword>
<comment type="similarity">
    <text evidence="1 6">Belongs to the glutaminase PdxT/SNO family.</text>
</comment>
<accession>A0ABP9NC03</accession>
<feature type="binding site" evidence="6">
    <location>
        <begin position="48"/>
        <end position="50"/>
    </location>
    <ligand>
        <name>L-glutamine</name>
        <dbReference type="ChEBI" id="CHEBI:58359"/>
    </ligand>
</feature>
<evidence type="ECO:0000256" key="3">
    <source>
        <dbReference type="ARBA" id="ARBA00022962"/>
    </source>
</evidence>
<reference evidence="8" key="1">
    <citation type="journal article" date="2019" name="Int. J. Syst. Evol. Microbiol.">
        <title>The Global Catalogue of Microorganisms (GCM) 10K type strain sequencing project: providing services to taxonomists for standard genome sequencing and annotation.</title>
        <authorList>
            <consortium name="The Broad Institute Genomics Platform"/>
            <consortium name="The Broad Institute Genome Sequencing Center for Infectious Disease"/>
            <person name="Wu L."/>
            <person name="Ma J."/>
        </authorList>
    </citation>
    <scope>NUCLEOTIDE SEQUENCE [LARGE SCALE GENOMIC DNA]</scope>
    <source>
        <strain evidence="8">JCM 18050</strain>
    </source>
</reference>
<evidence type="ECO:0000256" key="6">
    <source>
        <dbReference type="HAMAP-Rule" id="MF_01615"/>
    </source>
</evidence>
<dbReference type="PROSITE" id="PS01236">
    <property type="entry name" value="PDXT_SNO_1"/>
    <property type="match status" value="1"/>
</dbReference>
<organism evidence="7 8">
    <name type="scientific">Orbus sasakiae</name>
    <dbReference type="NCBI Taxonomy" id="1078475"/>
    <lineage>
        <taxon>Bacteria</taxon>
        <taxon>Pseudomonadati</taxon>
        <taxon>Pseudomonadota</taxon>
        <taxon>Gammaproteobacteria</taxon>
        <taxon>Orbales</taxon>
        <taxon>Orbaceae</taxon>
        <taxon>Orbus</taxon>
    </lineage>
</organism>
<dbReference type="Pfam" id="PF01174">
    <property type="entry name" value="SNO"/>
    <property type="match status" value="1"/>
</dbReference>
<comment type="subunit">
    <text evidence="6">In the presence of PdxS, forms a dodecamer of heterodimers. Only shows activity in the heterodimer.</text>
</comment>
<dbReference type="CDD" id="cd01749">
    <property type="entry name" value="GATase1_PB"/>
    <property type="match status" value="1"/>
</dbReference>
<keyword evidence="3 6" id="KW-0315">Glutamine amidotransferase</keyword>
<dbReference type="EC" id="4.3.3.6" evidence="6"/>
<dbReference type="HAMAP" id="MF_01615">
    <property type="entry name" value="PdxT"/>
    <property type="match status" value="1"/>
</dbReference>
<dbReference type="PANTHER" id="PTHR31559">
    <property type="entry name" value="PYRIDOXAL 5'-PHOSPHATE SYNTHASE SUBUNIT SNO"/>
    <property type="match status" value="1"/>
</dbReference>
<dbReference type="Proteomes" id="UP001500171">
    <property type="component" value="Unassembled WGS sequence"/>
</dbReference>
<dbReference type="EC" id="3.5.1.2" evidence="6"/>
<evidence type="ECO:0000256" key="5">
    <source>
        <dbReference type="ARBA" id="ARBA00049534"/>
    </source>
</evidence>
<dbReference type="EMBL" id="BAABHY010000001">
    <property type="protein sequence ID" value="GAA5110808.1"/>
    <property type="molecule type" value="Genomic_DNA"/>
</dbReference>
<comment type="caution">
    <text evidence="7">The sequence shown here is derived from an EMBL/GenBank/DDBJ whole genome shotgun (WGS) entry which is preliminary data.</text>
</comment>
<comment type="catalytic activity">
    <reaction evidence="6">
        <text>aldehydo-D-ribose 5-phosphate + D-glyceraldehyde 3-phosphate + L-glutamine = pyridoxal 5'-phosphate + L-glutamate + phosphate + 3 H2O + H(+)</text>
        <dbReference type="Rhea" id="RHEA:31507"/>
        <dbReference type="ChEBI" id="CHEBI:15377"/>
        <dbReference type="ChEBI" id="CHEBI:15378"/>
        <dbReference type="ChEBI" id="CHEBI:29985"/>
        <dbReference type="ChEBI" id="CHEBI:43474"/>
        <dbReference type="ChEBI" id="CHEBI:58273"/>
        <dbReference type="ChEBI" id="CHEBI:58359"/>
        <dbReference type="ChEBI" id="CHEBI:59776"/>
        <dbReference type="ChEBI" id="CHEBI:597326"/>
        <dbReference type="EC" id="4.3.3.6"/>
    </reaction>
</comment>
<evidence type="ECO:0000313" key="7">
    <source>
        <dbReference type="EMBL" id="GAA5110808.1"/>
    </source>
</evidence>
<dbReference type="NCBIfam" id="TIGR03800">
    <property type="entry name" value="PLP_synth_Pdx2"/>
    <property type="match status" value="1"/>
</dbReference>
<proteinExistence type="inferred from homology"/>
<comment type="function">
    <text evidence="6">Catalyzes the hydrolysis of glutamine to glutamate and ammonia as part of the biosynthesis of pyridoxal 5'-phosphate. The resulting ammonia molecule is channeled to the active site of PdxS.</text>
</comment>
<evidence type="ECO:0000256" key="4">
    <source>
        <dbReference type="ARBA" id="ARBA00023239"/>
    </source>
</evidence>
<dbReference type="PROSITE" id="PS51273">
    <property type="entry name" value="GATASE_TYPE_1"/>
    <property type="match status" value="1"/>
</dbReference>
<dbReference type="Gene3D" id="3.40.50.880">
    <property type="match status" value="1"/>
</dbReference>
<evidence type="ECO:0000256" key="2">
    <source>
        <dbReference type="ARBA" id="ARBA00022801"/>
    </source>
</evidence>
<gene>
    <name evidence="6 7" type="primary">pdxT</name>
    <name evidence="7" type="ORF">GCM10023211_15550</name>
</gene>
<feature type="binding site" evidence="6">
    <location>
        <position position="112"/>
    </location>
    <ligand>
        <name>L-glutamine</name>
        <dbReference type="ChEBI" id="CHEBI:58359"/>
    </ligand>
</feature>
<protein>
    <recommendedName>
        <fullName evidence="6">Pyridoxal 5'-phosphate synthase subunit PdxT</fullName>
        <ecNumber evidence="6">4.3.3.6</ecNumber>
    </recommendedName>
    <alternativeName>
        <fullName evidence="6">Pdx2</fullName>
    </alternativeName>
    <alternativeName>
        <fullName evidence="6">Pyridoxal 5'-phosphate synthase glutaminase subunit</fullName>
        <ecNumber evidence="6">3.5.1.2</ecNumber>
    </alternativeName>
</protein>
<sequence>MKRIGVLNLQGAVSEHLTMLAKLDNVKPILVKQPDEIQSLDGLIIPGGESTAISRLIKENGLYDPIKQLAKSGKGIFGTCAGLVLCAKTTTHITQADRTVMPLALIDIVVERNGFGRQVDSFETNLDIVNIGQHIPAVFIRAPYIESFAGNVTPLAYIDDHCVMAESDNILVCSFHPELTGDARIMQYFVDKFC</sequence>
<dbReference type="SUPFAM" id="SSF52317">
    <property type="entry name" value="Class I glutamine amidotransferase-like"/>
    <property type="match status" value="1"/>
</dbReference>
<feature type="binding site" evidence="6">
    <location>
        <begin position="140"/>
        <end position="141"/>
    </location>
    <ligand>
        <name>L-glutamine</name>
        <dbReference type="ChEBI" id="CHEBI:58359"/>
    </ligand>
</feature>
<comment type="pathway">
    <text evidence="6">Cofactor biosynthesis; pyridoxal 5'-phosphate biosynthesis.</text>
</comment>
<keyword evidence="6" id="KW-0663">Pyridoxal phosphate</keyword>
<comment type="catalytic activity">
    <reaction evidence="5 6">
        <text>L-glutamine + H2O = L-glutamate + NH4(+)</text>
        <dbReference type="Rhea" id="RHEA:15889"/>
        <dbReference type="ChEBI" id="CHEBI:15377"/>
        <dbReference type="ChEBI" id="CHEBI:28938"/>
        <dbReference type="ChEBI" id="CHEBI:29985"/>
        <dbReference type="ChEBI" id="CHEBI:58359"/>
        <dbReference type="EC" id="3.5.1.2"/>
    </reaction>
</comment>
<dbReference type="InterPro" id="IPR029062">
    <property type="entry name" value="Class_I_gatase-like"/>
</dbReference>
<keyword evidence="4 6" id="KW-0456">Lyase</keyword>
<dbReference type="PROSITE" id="PS51130">
    <property type="entry name" value="PDXT_SNO_2"/>
    <property type="match status" value="1"/>
</dbReference>
<keyword evidence="2 6" id="KW-0378">Hydrolase</keyword>
<name>A0ABP9NC03_9GAMM</name>
<feature type="active site" description="Nucleophile" evidence="6">
    <location>
        <position position="80"/>
    </location>
</feature>
<feature type="active site" description="Charge relay system" evidence="6">
    <location>
        <position position="176"/>
    </location>
</feature>
<dbReference type="PANTHER" id="PTHR31559:SF0">
    <property type="entry name" value="PYRIDOXAL 5'-PHOSPHATE SYNTHASE SUBUNIT SNO1-RELATED"/>
    <property type="match status" value="1"/>
</dbReference>
<feature type="active site" description="Charge relay system" evidence="6">
    <location>
        <position position="178"/>
    </location>
</feature>
<dbReference type="InterPro" id="IPR002161">
    <property type="entry name" value="PdxT/SNO"/>
</dbReference>
<dbReference type="PIRSF" id="PIRSF005639">
    <property type="entry name" value="Glut_amidoT_SNO"/>
    <property type="match status" value="1"/>
</dbReference>
<dbReference type="InterPro" id="IPR021196">
    <property type="entry name" value="PdxT/SNO_CS"/>
</dbReference>